<dbReference type="Pfam" id="PF12802">
    <property type="entry name" value="MarR_2"/>
    <property type="match status" value="1"/>
</dbReference>
<dbReference type="InterPro" id="IPR039422">
    <property type="entry name" value="MarR/SlyA-like"/>
</dbReference>
<name>A0A0J5XEU0_BURCE</name>
<dbReference type="SUPFAM" id="SSF46785">
    <property type="entry name" value="Winged helix' DNA-binding domain"/>
    <property type="match status" value="1"/>
</dbReference>
<dbReference type="RefSeq" id="WP_048243178.1">
    <property type="nucleotide sequence ID" value="NZ_LDWR01000008.1"/>
</dbReference>
<dbReference type="Gene3D" id="1.10.10.10">
    <property type="entry name" value="Winged helix-like DNA-binding domain superfamily/Winged helix DNA-binding domain"/>
    <property type="match status" value="1"/>
</dbReference>
<evidence type="ECO:0000259" key="1">
    <source>
        <dbReference type="PROSITE" id="PS50995"/>
    </source>
</evidence>
<gene>
    <name evidence="2" type="ORF">VL15_03725</name>
</gene>
<dbReference type="SMART" id="SM00347">
    <property type="entry name" value="HTH_MARR"/>
    <property type="match status" value="1"/>
</dbReference>
<dbReference type="Proteomes" id="UP000036338">
    <property type="component" value="Unassembled WGS sequence"/>
</dbReference>
<dbReference type="PATRIC" id="fig|292.27.peg.8259"/>
<evidence type="ECO:0000313" key="3">
    <source>
        <dbReference type="Proteomes" id="UP000036338"/>
    </source>
</evidence>
<dbReference type="InterPro" id="IPR036388">
    <property type="entry name" value="WH-like_DNA-bd_sf"/>
</dbReference>
<feature type="domain" description="HTH marR-type" evidence="1">
    <location>
        <begin position="7"/>
        <end position="139"/>
    </location>
</feature>
<comment type="caution">
    <text evidence="2">The sequence shown here is derived from an EMBL/GenBank/DDBJ whole genome shotgun (WGS) entry which is preliminary data.</text>
</comment>
<organism evidence="2 3">
    <name type="scientific">Burkholderia cepacia</name>
    <name type="common">Pseudomonas cepacia</name>
    <dbReference type="NCBI Taxonomy" id="292"/>
    <lineage>
        <taxon>Bacteria</taxon>
        <taxon>Pseudomonadati</taxon>
        <taxon>Pseudomonadota</taxon>
        <taxon>Betaproteobacteria</taxon>
        <taxon>Burkholderiales</taxon>
        <taxon>Burkholderiaceae</taxon>
        <taxon>Burkholderia</taxon>
        <taxon>Burkholderia cepacia complex</taxon>
    </lineage>
</organism>
<evidence type="ECO:0000313" key="2">
    <source>
        <dbReference type="EMBL" id="KML62303.1"/>
    </source>
</evidence>
<dbReference type="PROSITE" id="PS50995">
    <property type="entry name" value="HTH_MARR_2"/>
    <property type="match status" value="1"/>
</dbReference>
<dbReference type="InterPro" id="IPR036390">
    <property type="entry name" value="WH_DNA-bd_sf"/>
</dbReference>
<dbReference type="InterPro" id="IPR000835">
    <property type="entry name" value="HTH_MarR-typ"/>
</dbReference>
<dbReference type="EMBL" id="LDWR01000008">
    <property type="protein sequence ID" value="KML62303.1"/>
    <property type="molecule type" value="Genomic_DNA"/>
</dbReference>
<dbReference type="PANTHER" id="PTHR33164">
    <property type="entry name" value="TRANSCRIPTIONAL REGULATOR, MARR FAMILY"/>
    <property type="match status" value="1"/>
</dbReference>
<sequence>MHSIDFLDDDCFALRQASRHISKLYEHHLSAVGITPTQFSILGTLGLRAGLTMAELAKAMVMDRTTLVRALKPLLRRGLVAAPAEGKRHRRLQVVLTAHGSKKLDEAAVHWARAQASFEREFGSQQAAHLRRELFRMTHDTSDS</sequence>
<accession>A0A0J5XEU0</accession>
<reference evidence="2 3" key="1">
    <citation type="submission" date="2015-05" db="EMBL/GenBank/DDBJ databases">
        <title>Draft genome of Burkholderia cepacia LK29.</title>
        <authorList>
            <person name="Chan X.Y."/>
        </authorList>
    </citation>
    <scope>NUCLEOTIDE SEQUENCE [LARGE SCALE GENOMIC DNA]</scope>
    <source>
        <strain evidence="2 3">LK29</strain>
    </source>
</reference>
<dbReference type="PANTHER" id="PTHR33164:SF105">
    <property type="entry name" value="TRANSCRIPTIONAL REPRESSOR PROTEIN-RELATED"/>
    <property type="match status" value="1"/>
</dbReference>
<dbReference type="AlphaFoldDB" id="A0A0J5XEU0"/>
<dbReference type="GO" id="GO:0003700">
    <property type="term" value="F:DNA-binding transcription factor activity"/>
    <property type="evidence" value="ECO:0007669"/>
    <property type="project" value="InterPro"/>
</dbReference>
<protein>
    <submittedName>
        <fullName evidence="2">MarR family transcriptional regulator</fullName>
    </submittedName>
</protein>
<proteinExistence type="predicted"/>
<dbReference type="GO" id="GO:0006950">
    <property type="term" value="P:response to stress"/>
    <property type="evidence" value="ECO:0007669"/>
    <property type="project" value="TreeGrafter"/>
</dbReference>